<feature type="region of interest" description="Disordered" evidence="20">
    <location>
        <begin position="782"/>
        <end position="810"/>
    </location>
</feature>
<evidence type="ECO:0000256" key="14">
    <source>
        <dbReference type="ARBA" id="ARBA00023054"/>
    </source>
</evidence>
<keyword evidence="14 19" id="KW-0175">Coiled coil</keyword>
<evidence type="ECO:0000256" key="4">
    <source>
        <dbReference type="ARBA" id="ARBA00009439"/>
    </source>
</evidence>
<evidence type="ECO:0000256" key="16">
    <source>
        <dbReference type="ARBA" id="ARBA00023242"/>
    </source>
</evidence>
<evidence type="ECO:0000256" key="7">
    <source>
        <dbReference type="ARBA" id="ARBA00022723"/>
    </source>
</evidence>
<dbReference type="GO" id="GO:0043047">
    <property type="term" value="F:single-stranded telomeric DNA binding"/>
    <property type="evidence" value="ECO:0007669"/>
    <property type="project" value="TreeGrafter"/>
</dbReference>
<dbReference type="PANTHER" id="PTHR18867:SF12">
    <property type="entry name" value="DNA REPAIR PROTEIN RAD50"/>
    <property type="match status" value="1"/>
</dbReference>
<keyword evidence="17" id="KW-0469">Meiosis</keyword>
<keyword evidence="16" id="KW-0539">Nucleus</keyword>
<dbReference type="eggNOG" id="KOG0962">
    <property type="taxonomic scope" value="Eukaryota"/>
</dbReference>
<dbReference type="GO" id="GO:0000722">
    <property type="term" value="P:telomere maintenance via recombination"/>
    <property type="evidence" value="ECO:0007669"/>
    <property type="project" value="UniProtKB-ARBA"/>
</dbReference>
<evidence type="ECO:0000256" key="9">
    <source>
        <dbReference type="ARBA" id="ARBA00022763"/>
    </source>
</evidence>
<dbReference type="Gene3D" id="3.40.50.300">
    <property type="entry name" value="P-loop containing nucleotide triphosphate hydrolases"/>
    <property type="match status" value="2"/>
</dbReference>
<dbReference type="Proteomes" id="UP000002009">
    <property type="component" value="Chromosome 1"/>
</dbReference>
<feature type="coiled-coil region" evidence="19">
    <location>
        <begin position="564"/>
        <end position="637"/>
    </location>
</feature>
<dbReference type="GO" id="GO:0007004">
    <property type="term" value="P:telomere maintenance via telomerase"/>
    <property type="evidence" value="ECO:0007669"/>
    <property type="project" value="TreeGrafter"/>
</dbReference>
<feature type="coiled-coil region" evidence="19">
    <location>
        <begin position="818"/>
        <end position="932"/>
    </location>
</feature>
<organism evidence="22 23">
    <name type="scientific">Micromonas commoda (strain RCC299 / NOUM17 / CCMP2709)</name>
    <name type="common">Picoplanktonic green alga</name>
    <dbReference type="NCBI Taxonomy" id="296587"/>
    <lineage>
        <taxon>Eukaryota</taxon>
        <taxon>Viridiplantae</taxon>
        <taxon>Chlorophyta</taxon>
        <taxon>Mamiellophyceae</taxon>
        <taxon>Mamiellales</taxon>
        <taxon>Mamiellaceae</taxon>
        <taxon>Micromonas</taxon>
    </lineage>
</organism>
<comment type="similarity">
    <text evidence="4">Belongs to the SMC family. RAD50 subfamily.</text>
</comment>
<keyword evidence="12" id="KW-0067">ATP-binding</keyword>
<feature type="coiled-coil region" evidence="19">
    <location>
        <begin position="976"/>
        <end position="1010"/>
    </location>
</feature>
<comment type="cofactor">
    <cofactor evidence="1">
        <name>Zn(2+)</name>
        <dbReference type="ChEBI" id="CHEBI:29105"/>
    </cofactor>
</comment>
<keyword evidence="6" id="KW-0158">Chromosome</keyword>
<dbReference type="OrthoDB" id="18797at2759"/>
<reference evidence="22 23" key="1">
    <citation type="journal article" date="2009" name="Science">
        <title>Green evolution and dynamic adaptations revealed by genomes of the marine picoeukaryotes Micromonas.</title>
        <authorList>
            <person name="Worden A.Z."/>
            <person name="Lee J.H."/>
            <person name="Mock T."/>
            <person name="Rouze P."/>
            <person name="Simmons M.P."/>
            <person name="Aerts A.L."/>
            <person name="Allen A.E."/>
            <person name="Cuvelier M.L."/>
            <person name="Derelle E."/>
            <person name="Everett M.V."/>
            <person name="Foulon E."/>
            <person name="Grimwood J."/>
            <person name="Gundlach H."/>
            <person name="Henrissat B."/>
            <person name="Napoli C."/>
            <person name="McDonald S.M."/>
            <person name="Parker M.S."/>
            <person name="Rombauts S."/>
            <person name="Salamov A."/>
            <person name="Von Dassow P."/>
            <person name="Badger J.H."/>
            <person name="Coutinho P.M."/>
            <person name="Demir E."/>
            <person name="Dubchak I."/>
            <person name="Gentemann C."/>
            <person name="Eikrem W."/>
            <person name="Gready J.E."/>
            <person name="John U."/>
            <person name="Lanier W."/>
            <person name="Lindquist E.A."/>
            <person name="Lucas S."/>
            <person name="Mayer K.F."/>
            <person name="Moreau H."/>
            <person name="Not F."/>
            <person name="Otillar R."/>
            <person name="Panaud O."/>
            <person name="Pangilinan J."/>
            <person name="Paulsen I."/>
            <person name="Piegu B."/>
            <person name="Poliakov A."/>
            <person name="Robbens S."/>
            <person name="Schmutz J."/>
            <person name="Toulza E."/>
            <person name="Wyss T."/>
            <person name="Zelensky A."/>
            <person name="Zhou K."/>
            <person name="Armbrust E.V."/>
            <person name="Bhattacharya D."/>
            <person name="Goodenough U.W."/>
            <person name="Van de Peer Y."/>
            <person name="Grigoriev I.V."/>
        </authorList>
    </citation>
    <scope>NUCLEOTIDE SEQUENCE [LARGE SCALE GENOMIC DNA]</scope>
    <source>
        <strain evidence="23">RCC299 / NOUM17</strain>
    </source>
</reference>
<keyword evidence="13" id="KW-0460">Magnesium</keyword>
<feature type="coiled-coil region" evidence="19">
    <location>
        <begin position="1034"/>
        <end position="1096"/>
    </location>
</feature>
<evidence type="ECO:0000256" key="2">
    <source>
        <dbReference type="ARBA" id="ARBA00004123"/>
    </source>
</evidence>
<dbReference type="GO" id="GO:0000794">
    <property type="term" value="C:condensed nuclear chromosome"/>
    <property type="evidence" value="ECO:0007669"/>
    <property type="project" value="TreeGrafter"/>
</dbReference>
<evidence type="ECO:0000256" key="15">
    <source>
        <dbReference type="ARBA" id="ARBA00023204"/>
    </source>
</evidence>
<keyword evidence="8" id="KW-0547">Nucleotide-binding</keyword>
<dbReference type="Pfam" id="PF13476">
    <property type="entry name" value="AAA_23"/>
    <property type="match status" value="1"/>
</dbReference>
<evidence type="ECO:0000256" key="11">
    <source>
        <dbReference type="ARBA" id="ARBA00022833"/>
    </source>
</evidence>
<dbReference type="GO" id="GO:0070192">
    <property type="term" value="P:chromosome organization involved in meiotic cell cycle"/>
    <property type="evidence" value="ECO:0007669"/>
    <property type="project" value="TreeGrafter"/>
</dbReference>
<dbReference type="GO" id="GO:0006302">
    <property type="term" value="P:double-strand break repair"/>
    <property type="evidence" value="ECO:0007669"/>
    <property type="project" value="InterPro"/>
</dbReference>
<protein>
    <recommendedName>
        <fullName evidence="5">DNA repair protein RAD50</fullName>
    </recommendedName>
</protein>
<dbReference type="GO" id="GO:0005524">
    <property type="term" value="F:ATP binding"/>
    <property type="evidence" value="ECO:0007669"/>
    <property type="project" value="UniProtKB-KW"/>
</dbReference>
<keyword evidence="11" id="KW-0862">Zinc</keyword>
<keyword evidence="23" id="KW-1185">Reference proteome</keyword>
<feature type="compositionally biased region" description="Low complexity" evidence="20">
    <location>
        <begin position="793"/>
        <end position="804"/>
    </location>
</feature>
<sequence length="1319" mass="146122">MCSVDKMLIKGIRSFSPDNDHAIIFPKPLTLIVGRNGAGKTTVIECLKMATTGELPPSARAGQAFIHDPKVANVTEVKAQIKLRFRDVRAQPCVVTRSFQLAQKSGGKLEKKDLDQVIQTIDEKTGEKVSVSRKCADINATVPDMMGVSKAILENVVFVHQEDSNWPLGEAATLKKKFDEIFSATKYTKALEHIGRLRKEQAAAIKEHKLRVENLRLQKDHASKLKDRHDDARDKATALGSRMKELQGKIDECNSAVTAAGGDIHELRSLSEKIGQLEARREAIVTENSRKHANLGTYEMTDPTEVLEKSAEDFAAQVSSLKRLLEECERKSGDLGLEIANFTERREKVRAKIAAKLVGLRAAADALRAKHSAEDDERTAAADAAARKLAAKEEAARVRSERRDSRRSRRAEQISAEIAACAVSDRAVDDLNARLVQQRTAFEDKQRDATSSTIADDLEIKCRELEDLDRNLQRLRSEQDRAAAAGESALRLRLKREELFSAEERLAALLAAKKPALREIFGDDDAAVPSSGASVRDAVREMRELTVGELDRARVASVAAEAALDAAAKALDGARLDRERLDAELDELESRAGAVLDEPESRDASAGSRFAGYDRALADADAAVAEADAMLAETENMSKVFGNFARTAERQRCCALCARDFETDGGLAEFRAQLDEKLRRLPGRVDQLKTSRENARTKRAAIHALGPAAARYRALVDAVLPESDSTLSEASATVDAARVAAAAAGADVADAEARRARIIALTDDADAITALLRESDSARSALEELERSMGIAPSQQTQGGQSQPRGEARTVSSIAADIEDCEIARSAAEKDRDLLRRRKERMDRDLLDAERELAATREEHVRTQAKVERRAELRRELAEIETEEKEAAADEARRAAECAPAEAERERLAALREEARAKARAVEAAADDTTRALQREVRFSSSLHSFLASSFDTVTRTPPQVDAMDAADKPIEGYYARAVAAQLTRAKAELDDAEGKLESLRTEFAEIEKKGKKHGELMSQQESLKRSLDDNIAFRKGKEEADRLAKEIERLNSQVRSRAGNLADFERVYKRKTEARDALKAEYAESQGRVKTHQEAMDSCRRELGGPQYAGVDDRLMRQVVELKTSEMVSQDLERYYGALDRALMAFHASKMSDINRVVRELWQRTYRGQDIDYIQIRSDDDGAAKKTGGVRSSYNYRVVMVVGDAELEMRGRCSAGQKVLACLIIRLALAETFCLNCGILALDEPTTNLDAPNADSLARSLVDIMHSRRDQENFQLIVITHDMHFAQVLGQREHADYYWRITKDDDQHSHIECENIYE</sequence>
<dbReference type="GO" id="GO:0003691">
    <property type="term" value="F:double-stranded telomeric DNA binding"/>
    <property type="evidence" value="ECO:0007669"/>
    <property type="project" value="TreeGrafter"/>
</dbReference>
<evidence type="ECO:0000256" key="12">
    <source>
        <dbReference type="ARBA" id="ARBA00022840"/>
    </source>
</evidence>
<keyword evidence="15" id="KW-0234">DNA repair</keyword>
<evidence type="ECO:0000256" key="18">
    <source>
        <dbReference type="ARBA" id="ARBA00049360"/>
    </source>
</evidence>
<keyword evidence="9" id="KW-0227">DNA damage</keyword>
<feature type="domain" description="Rad50/SbcC-type AAA" evidence="21">
    <location>
        <begin position="6"/>
        <end position="218"/>
    </location>
</feature>
<dbReference type="STRING" id="296587.C1FEP7"/>
<feature type="coiled-coil region" evidence="19">
    <location>
        <begin position="455"/>
        <end position="485"/>
    </location>
</feature>
<keyword evidence="10" id="KW-0378">Hydrolase</keyword>
<dbReference type="RefSeq" id="XP_002507736.1">
    <property type="nucleotide sequence ID" value="XM_002507690.1"/>
</dbReference>
<dbReference type="Gene3D" id="1.10.287.1490">
    <property type="match status" value="2"/>
</dbReference>
<dbReference type="PANTHER" id="PTHR18867">
    <property type="entry name" value="RAD50"/>
    <property type="match status" value="1"/>
</dbReference>
<evidence type="ECO:0000256" key="19">
    <source>
        <dbReference type="SAM" id="Coils"/>
    </source>
</evidence>
<dbReference type="FunFam" id="3.40.50.300:FF:000593">
    <property type="entry name" value="DNA repair protein RAD50"/>
    <property type="match status" value="1"/>
</dbReference>
<dbReference type="InterPro" id="IPR038729">
    <property type="entry name" value="Rad50/SbcC_AAA"/>
</dbReference>
<dbReference type="EMBL" id="CP001574">
    <property type="protein sequence ID" value="ACO68994.1"/>
    <property type="molecule type" value="Genomic_DNA"/>
</dbReference>
<evidence type="ECO:0000256" key="13">
    <source>
        <dbReference type="ARBA" id="ARBA00022842"/>
    </source>
</evidence>
<comment type="subcellular location">
    <subcellularLocation>
        <location evidence="3">Chromosome</location>
    </subcellularLocation>
    <subcellularLocation>
        <location evidence="2">Nucleus</location>
    </subcellularLocation>
</comment>
<dbReference type="GeneID" id="8250275"/>
<evidence type="ECO:0000256" key="6">
    <source>
        <dbReference type="ARBA" id="ARBA00022454"/>
    </source>
</evidence>
<evidence type="ECO:0000256" key="3">
    <source>
        <dbReference type="ARBA" id="ARBA00004286"/>
    </source>
</evidence>
<evidence type="ECO:0000256" key="8">
    <source>
        <dbReference type="ARBA" id="ARBA00022741"/>
    </source>
</evidence>
<feature type="coiled-coil region" evidence="19">
    <location>
        <begin position="198"/>
        <end position="225"/>
    </location>
</feature>
<evidence type="ECO:0000259" key="21">
    <source>
        <dbReference type="Pfam" id="PF13476"/>
    </source>
</evidence>
<dbReference type="GO" id="GO:0016887">
    <property type="term" value="F:ATP hydrolysis activity"/>
    <property type="evidence" value="ECO:0007669"/>
    <property type="project" value="InterPro"/>
</dbReference>
<evidence type="ECO:0000313" key="23">
    <source>
        <dbReference type="Proteomes" id="UP000002009"/>
    </source>
</evidence>
<comment type="catalytic activity">
    <reaction evidence="18">
        <text>ATP + H2O = ADP + phosphate + H(+)</text>
        <dbReference type="Rhea" id="RHEA:13065"/>
        <dbReference type="ChEBI" id="CHEBI:15377"/>
        <dbReference type="ChEBI" id="CHEBI:15378"/>
        <dbReference type="ChEBI" id="CHEBI:30616"/>
        <dbReference type="ChEBI" id="CHEBI:43474"/>
        <dbReference type="ChEBI" id="CHEBI:456216"/>
    </reaction>
</comment>
<dbReference type="GO" id="GO:0030870">
    <property type="term" value="C:Mre11 complex"/>
    <property type="evidence" value="ECO:0007669"/>
    <property type="project" value="UniProtKB-ARBA"/>
</dbReference>
<proteinExistence type="inferred from homology"/>
<gene>
    <name evidence="22" type="primary">Rad50</name>
    <name evidence="22" type="ORF">MICPUN_106725</name>
</gene>
<evidence type="ECO:0000256" key="1">
    <source>
        <dbReference type="ARBA" id="ARBA00001947"/>
    </source>
</evidence>
<accession>C1FEP7</accession>
<dbReference type="GO" id="GO:0051880">
    <property type="term" value="F:G-quadruplex DNA binding"/>
    <property type="evidence" value="ECO:0007669"/>
    <property type="project" value="TreeGrafter"/>
</dbReference>
<dbReference type="GO" id="GO:0046872">
    <property type="term" value="F:metal ion binding"/>
    <property type="evidence" value="ECO:0007669"/>
    <property type="project" value="UniProtKB-KW"/>
</dbReference>
<name>C1FEP7_MICCC</name>
<dbReference type="InterPro" id="IPR027417">
    <property type="entry name" value="P-loop_NTPase"/>
</dbReference>
<dbReference type="KEGG" id="mis:MICPUN_106725"/>
<evidence type="ECO:0000256" key="10">
    <source>
        <dbReference type="ARBA" id="ARBA00022801"/>
    </source>
</evidence>
<evidence type="ECO:0000256" key="17">
    <source>
        <dbReference type="ARBA" id="ARBA00023254"/>
    </source>
</evidence>
<dbReference type="InParanoid" id="C1FEP7"/>
<dbReference type="FunCoup" id="C1FEP7">
    <property type="interactions" value="1690"/>
</dbReference>
<dbReference type="SUPFAM" id="SSF52540">
    <property type="entry name" value="P-loop containing nucleoside triphosphate hydrolases"/>
    <property type="match status" value="1"/>
</dbReference>
<dbReference type="OMA" id="FSDYYYR"/>
<keyword evidence="7" id="KW-0479">Metal-binding</keyword>
<evidence type="ECO:0000313" key="22">
    <source>
        <dbReference type="EMBL" id="ACO68994.1"/>
    </source>
</evidence>
<evidence type="ECO:0000256" key="20">
    <source>
        <dbReference type="SAM" id="MobiDB-lite"/>
    </source>
</evidence>
<evidence type="ECO:0000256" key="5">
    <source>
        <dbReference type="ARBA" id="ARBA00017893"/>
    </source>
</evidence>